<feature type="domain" description="EGF-like" evidence="17">
    <location>
        <begin position="770"/>
        <end position="806"/>
    </location>
</feature>
<dbReference type="Pfam" id="PF12661">
    <property type="entry name" value="hEGF"/>
    <property type="match status" value="5"/>
</dbReference>
<feature type="disulfide bond" evidence="13">
    <location>
        <begin position="2083"/>
        <end position="2092"/>
    </location>
</feature>
<feature type="disulfide bond" evidence="13">
    <location>
        <begin position="1315"/>
        <end position="1325"/>
    </location>
</feature>
<feature type="disulfide bond" evidence="13">
    <location>
        <begin position="2583"/>
        <end position="2592"/>
    </location>
</feature>
<feature type="domain" description="EGF-like" evidence="17">
    <location>
        <begin position="1465"/>
        <end position="1502"/>
    </location>
</feature>
<dbReference type="CDD" id="cd00110">
    <property type="entry name" value="LamG"/>
    <property type="match status" value="5"/>
</dbReference>
<evidence type="ECO:0000256" key="15">
    <source>
        <dbReference type="SAM" id="SignalP"/>
    </source>
</evidence>
<keyword evidence="8" id="KW-0106">Calcium</keyword>
<feature type="disulfide bond" evidence="13">
    <location>
        <begin position="1492"/>
        <end position="1501"/>
    </location>
</feature>
<dbReference type="InterPro" id="IPR013320">
    <property type="entry name" value="ConA-like_dom_sf"/>
</dbReference>
<dbReference type="FunFam" id="2.10.25.10:FF:000031">
    <property type="entry name" value="neurogenic locus notch homolog protein 3"/>
    <property type="match status" value="3"/>
</dbReference>
<keyword evidence="10 13" id="KW-1015">Disulfide bond</keyword>
<dbReference type="PANTHER" id="PTHR12916:SF4">
    <property type="entry name" value="UNINFLATABLE, ISOFORM C"/>
    <property type="match status" value="1"/>
</dbReference>
<keyword evidence="7" id="KW-0677">Repeat</keyword>
<keyword evidence="6 15" id="KW-0732">Signal</keyword>
<evidence type="ECO:0008006" key="20">
    <source>
        <dbReference type="Google" id="ProtNLM"/>
    </source>
</evidence>
<feature type="disulfide bond" evidence="13">
    <location>
        <begin position="969"/>
        <end position="979"/>
    </location>
</feature>
<dbReference type="FunFam" id="2.10.25.10:FF:000920">
    <property type="entry name" value="protein eyes shut homolog"/>
    <property type="match status" value="1"/>
</dbReference>
<feature type="domain" description="EGF-like" evidence="17">
    <location>
        <begin position="1779"/>
        <end position="1820"/>
    </location>
</feature>
<feature type="disulfide bond" evidence="13">
    <location>
        <begin position="1415"/>
        <end position="1424"/>
    </location>
</feature>
<feature type="disulfide bond" evidence="13">
    <location>
        <begin position="953"/>
        <end position="962"/>
    </location>
</feature>
<dbReference type="Gene3D" id="2.60.120.200">
    <property type="match status" value="5"/>
</dbReference>
<feature type="disulfide bond" evidence="13">
    <location>
        <begin position="2603"/>
        <end position="2620"/>
    </location>
</feature>
<dbReference type="GO" id="GO:0019904">
    <property type="term" value="F:protein domain specific binding"/>
    <property type="evidence" value="ECO:0007669"/>
    <property type="project" value="UniProtKB-ARBA"/>
</dbReference>
<dbReference type="FunFam" id="2.10.25.10:FF:000053">
    <property type="entry name" value="Slit guidance ligand 2"/>
    <property type="match status" value="1"/>
</dbReference>
<dbReference type="FunFam" id="2.10.25.10:FF:000122">
    <property type="entry name" value="Protein crumbs homolog 2"/>
    <property type="match status" value="2"/>
</dbReference>
<feature type="disulfide bond" evidence="13">
    <location>
        <begin position="1299"/>
        <end position="1308"/>
    </location>
</feature>
<feature type="domain" description="EGF-like" evidence="17">
    <location>
        <begin position="1427"/>
        <end position="1463"/>
    </location>
</feature>
<evidence type="ECO:0000259" key="17">
    <source>
        <dbReference type="PROSITE" id="PS50026"/>
    </source>
</evidence>
<feature type="domain" description="EGF-like" evidence="17">
    <location>
        <begin position="559"/>
        <end position="597"/>
    </location>
</feature>
<dbReference type="InterPro" id="IPR001881">
    <property type="entry name" value="EGF-like_Ca-bd_dom"/>
</dbReference>
<dbReference type="GO" id="GO:0016020">
    <property type="term" value="C:membrane"/>
    <property type="evidence" value="ECO:0007669"/>
    <property type="project" value="UniProtKB-SubCell"/>
</dbReference>
<feature type="disulfide bond" evidence="13">
    <location>
        <begin position="834"/>
        <end position="843"/>
    </location>
</feature>
<organism evidence="18 19">
    <name type="scientific">Denticeps clupeoides</name>
    <name type="common">denticle herring</name>
    <dbReference type="NCBI Taxonomy" id="299321"/>
    <lineage>
        <taxon>Eukaryota</taxon>
        <taxon>Metazoa</taxon>
        <taxon>Chordata</taxon>
        <taxon>Craniata</taxon>
        <taxon>Vertebrata</taxon>
        <taxon>Euteleostomi</taxon>
        <taxon>Actinopterygii</taxon>
        <taxon>Neopterygii</taxon>
        <taxon>Teleostei</taxon>
        <taxon>Clupei</taxon>
        <taxon>Clupeiformes</taxon>
        <taxon>Denticipitoidei</taxon>
        <taxon>Denticipitidae</taxon>
        <taxon>Denticeps</taxon>
    </lineage>
</organism>
<dbReference type="PROSITE" id="PS00022">
    <property type="entry name" value="EGF_1"/>
    <property type="match status" value="35"/>
</dbReference>
<feature type="domain" description="EGF-like" evidence="17">
    <location>
        <begin position="1235"/>
        <end position="1271"/>
    </location>
</feature>
<feature type="domain" description="Laminin G" evidence="16">
    <location>
        <begin position="1573"/>
        <end position="1783"/>
    </location>
</feature>
<dbReference type="FunFam" id="2.10.25.10:FF:000591">
    <property type="entry name" value="Protein eyes shut homolog"/>
    <property type="match status" value="1"/>
</dbReference>
<accession>A0AAY4BI10</accession>
<protein>
    <recommendedName>
        <fullName evidence="20">Protein eyes shut homolog</fullName>
    </recommendedName>
</protein>
<dbReference type="FunFam" id="2.10.25.10:FF:000255">
    <property type="entry name" value="Sushi, nidogen and EGF-like domains 1"/>
    <property type="match status" value="1"/>
</dbReference>
<evidence type="ECO:0000256" key="10">
    <source>
        <dbReference type="ARBA" id="ARBA00023157"/>
    </source>
</evidence>
<dbReference type="InterPro" id="IPR013032">
    <property type="entry name" value="EGF-like_CS"/>
</dbReference>
<feature type="disulfide bond" evidence="13">
    <location>
        <begin position="587"/>
        <end position="596"/>
    </location>
</feature>
<feature type="domain" description="EGF-like" evidence="17">
    <location>
        <begin position="492"/>
        <end position="528"/>
    </location>
</feature>
<keyword evidence="5 13" id="KW-0245">EGF-like domain</keyword>
<feature type="domain" description="Laminin G" evidence="16">
    <location>
        <begin position="1825"/>
        <end position="2024"/>
    </location>
</feature>
<dbReference type="SMART" id="SM00179">
    <property type="entry name" value="EGF_CA"/>
    <property type="match status" value="35"/>
</dbReference>
<dbReference type="SUPFAM" id="SSF49899">
    <property type="entry name" value="Concanavalin A-like lectins/glucanases"/>
    <property type="match status" value="5"/>
</dbReference>
<dbReference type="FunFam" id="2.10.25.10:FF:000279">
    <property type="entry name" value="Neurogenic locus notch 1"/>
    <property type="match status" value="1"/>
</dbReference>
<feature type="domain" description="EGF-like" evidence="17">
    <location>
        <begin position="368"/>
        <end position="405"/>
    </location>
</feature>
<feature type="disulfide bond" evidence="13">
    <location>
        <begin position="435"/>
        <end position="444"/>
    </location>
</feature>
<feature type="domain" description="EGF-like" evidence="17">
    <location>
        <begin position="2556"/>
        <end position="2593"/>
    </location>
</feature>
<evidence type="ECO:0000256" key="5">
    <source>
        <dbReference type="ARBA" id="ARBA00022536"/>
    </source>
</evidence>
<comment type="caution">
    <text evidence="13">Lacks conserved residue(s) required for the propagation of feature annotation.</text>
</comment>
<dbReference type="FunFam" id="2.10.25.10:FF:000118">
    <property type="entry name" value="protein delta homolog 2"/>
    <property type="match status" value="2"/>
</dbReference>
<feature type="domain" description="EGF-like" evidence="17">
    <location>
        <begin position="407"/>
        <end position="445"/>
    </location>
</feature>
<feature type="disulfide bond" evidence="13">
    <location>
        <begin position="2360"/>
        <end position="2369"/>
    </location>
</feature>
<dbReference type="FunFam" id="2.10.25.10:FF:000012">
    <property type="entry name" value="Delta-like protein"/>
    <property type="match status" value="2"/>
</dbReference>
<keyword evidence="9" id="KW-0472">Membrane</keyword>
<dbReference type="FunFam" id="2.10.25.10:FF:000784">
    <property type="entry name" value="Uncharacterized protein"/>
    <property type="match status" value="1"/>
</dbReference>
<dbReference type="InterPro" id="IPR001791">
    <property type="entry name" value="Laminin_G"/>
</dbReference>
<feature type="domain" description="EGF-like" evidence="17">
    <location>
        <begin position="291"/>
        <end position="327"/>
    </location>
</feature>
<dbReference type="FunFam" id="2.60.120.200:FF:000190">
    <property type="entry name" value="Protein eyes shut homolog"/>
    <property type="match status" value="1"/>
</dbReference>
<feature type="domain" description="EGF-like" evidence="17">
    <location>
        <begin position="808"/>
        <end position="844"/>
    </location>
</feature>
<feature type="domain" description="EGF-like" evidence="17">
    <location>
        <begin position="599"/>
        <end position="631"/>
    </location>
</feature>
<evidence type="ECO:0000256" key="3">
    <source>
        <dbReference type="ARBA" id="ARBA00011881"/>
    </source>
</evidence>
<dbReference type="InterPro" id="IPR009030">
    <property type="entry name" value="Growth_fac_rcpt_cys_sf"/>
</dbReference>
<dbReference type="FunFam" id="2.10.25.10:FF:000004">
    <property type="entry name" value="Neurogenic locus notch 1"/>
    <property type="match status" value="1"/>
</dbReference>
<dbReference type="GO" id="GO:0060218">
    <property type="term" value="P:hematopoietic stem cell differentiation"/>
    <property type="evidence" value="ECO:0007669"/>
    <property type="project" value="UniProtKB-ARBA"/>
</dbReference>
<feature type="domain" description="Laminin G" evidence="16">
    <location>
        <begin position="2637"/>
        <end position="2823"/>
    </location>
</feature>
<feature type="domain" description="EGF-like" evidence="17">
    <location>
        <begin position="884"/>
        <end position="920"/>
    </location>
</feature>
<feature type="disulfide bond" evidence="13">
    <location>
        <begin position="1066"/>
        <end position="1075"/>
    </location>
</feature>
<evidence type="ECO:0000256" key="2">
    <source>
        <dbReference type="ARBA" id="ARBA00004613"/>
    </source>
</evidence>
<feature type="domain" description="EGF-like" evidence="17">
    <location>
        <begin position="216"/>
        <end position="254"/>
    </location>
</feature>
<feature type="domain" description="EGF-like" evidence="17">
    <location>
        <begin position="1040"/>
        <end position="1076"/>
    </location>
</feature>
<feature type="disulfide bond" evidence="13">
    <location>
        <begin position="1469"/>
        <end position="1479"/>
    </location>
</feature>
<feature type="domain" description="EGF-like" evidence="17">
    <location>
        <begin position="1118"/>
        <end position="1157"/>
    </location>
</feature>
<dbReference type="GO" id="GO:0007219">
    <property type="term" value="P:Notch signaling pathway"/>
    <property type="evidence" value="ECO:0007669"/>
    <property type="project" value="TreeGrafter"/>
</dbReference>
<feature type="disulfide bond" evidence="13">
    <location>
        <begin position="2046"/>
        <end position="2055"/>
    </location>
</feature>
<feature type="domain" description="EGF-like" evidence="17">
    <location>
        <begin position="1348"/>
        <end position="1384"/>
    </location>
</feature>
<feature type="disulfide bond" evidence="13">
    <location>
        <begin position="186"/>
        <end position="203"/>
    </location>
</feature>
<dbReference type="PANTHER" id="PTHR12916">
    <property type="entry name" value="CYTOCHROME C OXIDASE POLYPEPTIDE VIC-2"/>
    <property type="match status" value="1"/>
</dbReference>
<comment type="subcellular location">
    <subcellularLocation>
        <location evidence="1">Membrane</location>
    </subcellularLocation>
    <subcellularLocation>
        <location evidence="2">Secreted</location>
    </subcellularLocation>
</comment>
<dbReference type="Pfam" id="PF02210">
    <property type="entry name" value="Laminin_G_2"/>
    <property type="match status" value="5"/>
</dbReference>
<dbReference type="PROSITE" id="PS00010">
    <property type="entry name" value="ASX_HYDROXYL"/>
    <property type="match status" value="16"/>
</dbReference>
<feature type="disulfide bond" evidence="13">
    <location>
        <begin position="1028"/>
        <end position="1037"/>
    </location>
</feature>
<reference evidence="18" key="2">
    <citation type="submission" date="2025-08" db="UniProtKB">
        <authorList>
            <consortium name="Ensembl"/>
        </authorList>
    </citation>
    <scope>IDENTIFICATION</scope>
</reference>
<feature type="domain" description="Laminin G" evidence="16">
    <location>
        <begin position="2377"/>
        <end position="2560"/>
    </location>
</feature>
<feature type="domain" description="EGF-like" evidence="17">
    <location>
        <begin position="921"/>
        <end position="963"/>
    </location>
</feature>
<sequence length="2823" mass="306647">MKWVNLHIIAFLLCYFMVDRLSGQPICGGTTSREWRMQPQSTTVKWTLTENTCTSLTRCQSEQIQGKGPRLAKAGEFPQLCPLELQAGDALYAVADAALEQYEVELISVSKQDFESCSTAHQPKGRYLFGKAMNGSELIHPKWLPPNVNYFVASHKANPQLCRLGLRLQVHVKEQLCRHSPLTRLCFGHGACRTDARERAYRCRCHPRYSGEYCQNFAACAESPCFNGGTCVADPSNHTYECMCTSLFTGTNCSEIIGLETCYKECHNGTCVRASPTSFRCDCHSGYSGKLTTFCASNPCKNGGQCNETSDGYNCSCPDGFFGFDCSADFNSCMSYGCPREQSCDPILDVSNFDFCLICWINRKCHMLQPPCGPSPCLNSGSCVPLGDSDYICRCLRGFSGKNCEEIIDYCRVLGINCLNEGLCLNLIGGYNCLCAPGWTGEFCQHVENSCLIFPEACRNGATCISTSQPTAPPRYTCKCLPSYTGHQCETEINECESNPCQHNGTCADFVGSYKCTCLPGFIGANCEVDIDACSLPNSTCPPKSMCLDLPEALRYMCRIPCPQHIQPCANGGVCVLNNATSYSCICPPGWSGRSCLVNIDNCADHWCQNGGTCVDAVDGYRFGFTGKFNVFEIFWPLPTRLWEKSKHIHCTNRPVLGTDCPVGDDQCKSSDICDETMLACKCPQGKMLISLVIAFILAHTGFGGIDCTGLLNECMSNPCEPEGTHSCKEEMNGFKCICHHGYIGRFCETPVHRCCECIPGLTGRFCEVNIDDCEQKPCGLLSICKDTINGYDCFCAPGFVGNNCEIEVNECLSQPCQNGGSCSDELNSFSCRCPHGVTGDLCEINVDECQSSPCLNNATCEDLAYGYECICVPGFFGKMCELDIDECASSPCKNGATCIDQPGNYYCQCVAPFKGLNCEFLPCEANNPCENGAECVAEPDHHHFPLGFQCRCRRGFTGPRCEINVDECSSNPCLHGFCYDVIDGFYCLCNPGFAGVRCDHGIDDCVSNMCENNSTCVDLHMGYQCICDPGWEGEFCQLQMDECASQPCKNNGTCVDLHNSYRCTCSRGWTGPDCAEDVKECASAPCLNGARCVESDVPGDFSCTCPPFFTGPRCSAPFDPCDRQHDPCLHNSTCLTTADGTASCICRAGFEGTHCEIDTNECSSSPCQNQGYCLDRVNHYSCVCKPGFSGTHCEEDINECASSPCQNGGICQDLVNSFRCNCQPGYFGPLCNMDVNECEALPCLHGGFCINKPGGFKCVCRPGFSGTWCELNVNECVSDPCQNGGRCIDGSSGYQCLCPRGFMGLNCETNIDECMSSPCLHGSCTDAVDAFYCVCEVGWTGNRCETNIDECMSMPCLNGGSCVDLIEKYACFCLDGYIGKNCEVDIDVCQQNYSLCFNGGTCLDGLGSNFTCSCPDGFVGDFCEVDFNECCSEPCHNGAICEDLINGFQCHCRPGWTGLHCKDDINECLPQPCNQGMCIQNDPGHGYTCFCRPGFVGKNCEYNYDDCLLHPCPDAYFCVDGINNASCVAAEADILSEAAVSLSPWDFIPTTPAPPSTFEPIEVLLNVEPTDIRYVRYDSDSYMEFQGIDLGALSTITVRLQTQEPNGTILYADQGLVATGFFFIKLFIAQGMLQYHFSCNQEEGVKRINTTIHVDDGREYMVFVRQRLAPCEAEVAVSGYNKVRSIPSNYWSGLTLQRTSHLFIGGLPLRYPPYTSAEPFYNYTGCIEIIEINKLRGFHVAAASSGSNVKSSPAENTPTDSTFSPDLPVQSTLPPTRISSSCSEGLCRNGGTCQQLRLPSGASSFLCNCPLYFSGRLCEKDTTVYFPSFGGTSYLEMKSLTSLLQPGASFSTVKDSTVTIYLTVKTRASHGTMLYTREQNFGDRFLHIFLHHGRPGVRLGCSGIHVLEAFSAQNISSDKLTPITIRYRLPVSKDGGSCVIEIAVDNETVSQQQEYLSHPVSEGAFGPMFLGGVPPHSELLGQTGTWPGFVGCVRELQVNTKELDIVREAVRGQNILNCASPVCQHQPCRNGGTCVSDAENWFCVCPPLYSGKLCQFTACAHSPCAYGATCVPKSQKEAVCVCPYGRQGLLCEDAINITRTRFGGTDEFGYTAFVSYPPILSASFFYDFQLKLTFANNGSALRNNLILFSGQKGHGVNGDDFVVLGVRHGRIVHKFNLGSGVGTVVSDLLNPRIRIHAVRFGRYLKTGWLKVDGQRNKTVSSPGQLGGLNIFSKLYVGGYNEYTPELLPLGSRFQNSFQGCIFDLQFRTRGDGKFRTPGNPVSGRSVGQCGVRPCSLTTCLNGGTCVDSGSTVYCHCPVGWKGALCTETVSVCDAEHDPPPRCAQGSTCVPVPDGYTCHCPLGTAGQFCEQAMSISDPFFSGNLSSWMSFPPIGIRYRTHVQLQFQTLSTEGILFYTAQHLSGRSGDFFSVSLSAGSVQLRYNLGDVTIVLQSLNTVDRSGRTWHLLQAGRDGGQGYLVLDGHQVAHHATGGMTTLDVAGSLYVGGVSPLAAVAPGAVEREPVGFTGCIREAAVNGQQLELTEGGAGGGANVGDWDGTGCGYKVCQNGGSCHATGVAAFSCACPPAWTGPVCNMSVLCRNSPCRRGSVCVPDMAAASYACMCPLGRAGAHCDRAASTDEIRFVGRSYLKLTDPEYRTRDLRHTQLSLNFSSSAEDGLLAWVGRAESDDDDFLSVGLRGGDLQVAINLGDRIPVPLIHRNSTLGRGAWNHLRVLHRRTAVQVFLNGHRVLFEDVDPDERYVALNYEAVCYLGGFEPHRNVSAVTSGLFSAGFVGRVKDAVLFGGAGKLQFLHNHEGSDVFGGEE</sequence>
<keyword evidence="4" id="KW-0964">Secreted</keyword>
<dbReference type="GO" id="GO:0045597">
    <property type="term" value="P:positive regulation of cell differentiation"/>
    <property type="evidence" value="ECO:0007669"/>
    <property type="project" value="UniProtKB-ARBA"/>
</dbReference>
<dbReference type="GO" id="GO:0005576">
    <property type="term" value="C:extracellular region"/>
    <property type="evidence" value="ECO:0007669"/>
    <property type="project" value="UniProtKB-SubCell"/>
</dbReference>
<dbReference type="Ensembl" id="ENSDCDT00010021428.1">
    <property type="protein sequence ID" value="ENSDCDP00010020257.1"/>
    <property type="gene ID" value="ENSDCDG00010009155.1"/>
</dbReference>
<feature type="disulfide bond" evidence="13">
    <location>
        <begin position="1223"/>
        <end position="1232"/>
    </location>
</feature>
<dbReference type="GO" id="GO:1901222">
    <property type="term" value="P:regulation of non-canonical NF-kappaB signal transduction"/>
    <property type="evidence" value="ECO:0007669"/>
    <property type="project" value="UniProtKB-ARBA"/>
</dbReference>
<feature type="disulfide bond" evidence="13">
    <location>
        <begin position="395"/>
        <end position="404"/>
    </location>
</feature>
<feature type="domain" description="EGF-like" evidence="17">
    <location>
        <begin position="173"/>
        <end position="215"/>
    </location>
</feature>
<dbReference type="Gene3D" id="2.10.25.10">
    <property type="entry name" value="Laminin"/>
    <property type="match status" value="36"/>
</dbReference>
<feature type="region of interest" description="Disordered" evidence="14">
    <location>
        <begin position="1746"/>
        <end position="1769"/>
    </location>
</feature>
<dbReference type="InterPro" id="IPR000152">
    <property type="entry name" value="EGF-type_Asp/Asn_hydroxyl_site"/>
</dbReference>
<evidence type="ECO:0000313" key="18">
    <source>
        <dbReference type="Ensembl" id="ENSDCDP00010020257.1"/>
    </source>
</evidence>
<feature type="disulfide bond" evidence="13">
    <location>
        <begin position="720"/>
        <end position="737"/>
    </location>
</feature>
<dbReference type="FunFam" id="2.60.120.200:FF:000210">
    <property type="entry name" value="Protein eyes shut homolog"/>
    <property type="match status" value="1"/>
</dbReference>
<reference evidence="18 19" key="1">
    <citation type="submission" date="2020-06" db="EMBL/GenBank/DDBJ databases">
        <authorList>
            <consortium name="Wellcome Sanger Institute Data Sharing"/>
        </authorList>
    </citation>
    <scope>NUCLEOTIDE SEQUENCE [LARGE SCALE GENOMIC DNA]</scope>
</reference>
<dbReference type="CDD" id="cd00054">
    <property type="entry name" value="EGF_CA"/>
    <property type="match status" value="23"/>
</dbReference>
<dbReference type="FunFam" id="2.10.25.10:FF:000142">
    <property type="entry name" value="Crumbs cell polarity complex component 2"/>
    <property type="match status" value="1"/>
</dbReference>
<feature type="disulfide bond" evidence="13">
    <location>
        <begin position="1336"/>
        <end position="1345"/>
    </location>
</feature>
<feature type="domain" description="EGF-like" evidence="17">
    <location>
        <begin position="447"/>
        <end position="490"/>
    </location>
</feature>
<proteinExistence type="predicted"/>
<feature type="disulfide bond" evidence="13">
    <location>
        <begin position="796"/>
        <end position="805"/>
    </location>
</feature>
<dbReference type="InterPro" id="IPR018097">
    <property type="entry name" value="EGF_Ca-bd_CS"/>
</dbReference>
<feature type="disulfide bond" evidence="13">
    <location>
        <begin position="1453"/>
        <end position="1462"/>
    </location>
</feature>
<feature type="disulfide bond" evidence="13">
    <location>
        <begin position="244"/>
        <end position="253"/>
    </location>
</feature>
<evidence type="ECO:0000256" key="4">
    <source>
        <dbReference type="ARBA" id="ARBA00022525"/>
    </source>
</evidence>
<dbReference type="PRINTS" id="PR00010">
    <property type="entry name" value="EGFBLOOD"/>
</dbReference>
<dbReference type="PROSITE" id="PS01187">
    <property type="entry name" value="EGF_CA"/>
    <property type="match status" value="7"/>
</dbReference>
<evidence type="ECO:0000256" key="8">
    <source>
        <dbReference type="ARBA" id="ARBA00022837"/>
    </source>
</evidence>
<feature type="disulfide bond" evidence="13">
    <location>
        <begin position="1261"/>
        <end position="1270"/>
    </location>
</feature>
<feature type="domain" description="EGF-like" evidence="17">
    <location>
        <begin position="1197"/>
        <end position="1233"/>
    </location>
</feature>
<feature type="disulfide bond" evidence="13">
    <location>
        <begin position="1147"/>
        <end position="1156"/>
    </location>
</feature>
<gene>
    <name evidence="18" type="primary">eys</name>
</gene>
<feature type="domain" description="EGF-like" evidence="17">
    <location>
        <begin position="2594"/>
        <end position="2632"/>
    </location>
</feature>
<feature type="domain" description="EGF-like" evidence="17">
    <location>
        <begin position="1159"/>
        <end position="1195"/>
    </location>
</feature>
<feature type="domain" description="EGF-like" evidence="17">
    <location>
        <begin position="1002"/>
        <end position="1038"/>
    </location>
</feature>
<dbReference type="Proteomes" id="UP000694580">
    <property type="component" value="Chromosome 8"/>
</dbReference>
<dbReference type="GeneTree" id="ENSGT00940000165329"/>
<feature type="disulfide bond" evidence="13">
    <location>
        <begin position="518"/>
        <end position="527"/>
    </location>
</feature>
<dbReference type="GO" id="GO:0051240">
    <property type="term" value="P:positive regulation of multicellular organismal process"/>
    <property type="evidence" value="ECO:0007669"/>
    <property type="project" value="UniProtKB-ARBA"/>
</dbReference>
<dbReference type="SMART" id="SM00181">
    <property type="entry name" value="EGF"/>
    <property type="match status" value="36"/>
</dbReference>
<dbReference type="GO" id="GO:0035282">
    <property type="term" value="P:segmentation"/>
    <property type="evidence" value="ECO:0007669"/>
    <property type="project" value="UniProtKB-ARBA"/>
</dbReference>
<evidence type="ECO:0000256" key="7">
    <source>
        <dbReference type="ARBA" id="ARBA00022737"/>
    </source>
</evidence>
<dbReference type="FunFam" id="2.10.25.10:FF:000508">
    <property type="entry name" value="Eyes shut homolog"/>
    <property type="match status" value="1"/>
</dbReference>
<keyword evidence="11" id="KW-0325">Glycoprotein</keyword>
<dbReference type="GO" id="GO:0005509">
    <property type="term" value="F:calcium ion binding"/>
    <property type="evidence" value="ECO:0007669"/>
    <property type="project" value="InterPro"/>
</dbReference>
<feature type="disulfide bond" evidence="13">
    <location>
        <begin position="739"/>
        <end position="748"/>
    </location>
</feature>
<dbReference type="GO" id="GO:0048646">
    <property type="term" value="P:anatomical structure formation involved in morphogenesis"/>
    <property type="evidence" value="ECO:0007669"/>
    <property type="project" value="UniProtKB-ARBA"/>
</dbReference>
<dbReference type="PROSITE" id="PS50026">
    <property type="entry name" value="EGF_3"/>
    <property type="match status" value="36"/>
</dbReference>
<feature type="domain" description="EGF-like" evidence="17">
    <location>
        <begin position="1078"/>
        <end position="1116"/>
    </location>
</feature>
<feature type="disulfide bond" evidence="13">
    <location>
        <begin position="317"/>
        <end position="326"/>
    </location>
</feature>
<evidence type="ECO:0000256" key="13">
    <source>
        <dbReference type="PROSITE-ProRule" id="PRU00076"/>
    </source>
</evidence>
<dbReference type="FunFam" id="2.10.25.10:FF:000472">
    <property type="entry name" value="Uncharacterized protein, isoform A"/>
    <property type="match status" value="2"/>
</dbReference>
<feature type="domain" description="EGF-like" evidence="17">
    <location>
        <begin position="1311"/>
        <end position="1346"/>
    </location>
</feature>
<feature type="domain" description="EGF-like" evidence="17">
    <location>
        <begin position="2057"/>
        <end position="2093"/>
    </location>
</feature>
<feature type="domain" description="EGF-like" evidence="17">
    <location>
        <begin position="711"/>
        <end position="749"/>
    </location>
</feature>
<feature type="domain" description="EGF-like" evidence="17">
    <location>
        <begin position="1273"/>
        <end position="1309"/>
    </location>
</feature>
<evidence type="ECO:0000256" key="11">
    <source>
        <dbReference type="ARBA" id="ARBA00023180"/>
    </source>
</evidence>
<dbReference type="FunFam" id="2.10.25.10:FF:000309">
    <property type="entry name" value="Uncharacterized protein, isoform A"/>
    <property type="match status" value="1"/>
</dbReference>
<feature type="domain" description="EGF-like" evidence="17">
    <location>
        <begin position="2020"/>
        <end position="2056"/>
    </location>
</feature>
<feature type="disulfide bond" evidence="13">
    <location>
        <begin position="1810"/>
        <end position="1819"/>
    </location>
</feature>
<dbReference type="SUPFAM" id="SSF57196">
    <property type="entry name" value="EGF/Laminin"/>
    <property type="match status" value="14"/>
</dbReference>
<comment type="function">
    <text evidence="12">Forms the apical lamina, a component of the extracellular matrix.</text>
</comment>
<feature type="disulfide bond" evidence="13">
    <location>
        <begin position="1185"/>
        <end position="1194"/>
    </location>
</feature>
<comment type="subunit">
    <text evidence="3">Homotetramer.</text>
</comment>
<dbReference type="GO" id="GO:0009952">
    <property type="term" value="P:anterior/posterior pattern specification"/>
    <property type="evidence" value="ECO:0007669"/>
    <property type="project" value="UniProtKB-ARBA"/>
</dbReference>
<evidence type="ECO:0000256" key="9">
    <source>
        <dbReference type="ARBA" id="ARBA00023136"/>
    </source>
</evidence>
<feature type="domain" description="EGF-like" evidence="17">
    <location>
        <begin position="965"/>
        <end position="1000"/>
    </location>
</feature>
<feature type="domain" description="EGF-like" evidence="17">
    <location>
        <begin position="1386"/>
        <end position="1425"/>
    </location>
</feature>
<name>A0AAY4BI10_9TELE</name>
<feature type="disulfide bond" evidence="13">
    <location>
        <begin position="872"/>
        <end position="881"/>
    </location>
</feature>
<dbReference type="InterPro" id="IPR000742">
    <property type="entry name" value="EGF"/>
</dbReference>
<dbReference type="Pfam" id="PF25024">
    <property type="entry name" value="EGF_TEN"/>
    <property type="match status" value="1"/>
</dbReference>
<feature type="disulfide bond" evidence="13">
    <location>
        <begin position="1374"/>
        <end position="1383"/>
    </location>
</feature>
<feature type="disulfide bond" evidence="13">
    <location>
        <begin position="2317"/>
        <end position="2326"/>
    </location>
</feature>
<dbReference type="GO" id="GO:0048731">
    <property type="term" value="P:system development"/>
    <property type="evidence" value="ECO:0007669"/>
    <property type="project" value="UniProtKB-ARBA"/>
</dbReference>
<feature type="domain" description="EGF-like" evidence="17">
    <location>
        <begin position="2329"/>
        <end position="2370"/>
    </location>
</feature>
<feature type="disulfide bond" evidence="13">
    <location>
        <begin position="910"/>
        <end position="919"/>
    </location>
</feature>
<feature type="disulfide bond" evidence="13">
    <location>
        <begin position="480"/>
        <end position="489"/>
    </location>
</feature>
<dbReference type="PROSITE" id="PS01186">
    <property type="entry name" value="EGF_2"/>
    <property type="match status" value="24"/>
</dbReference>
<evidence type="ECO:0000256" key="12">
    <source>
        <dbReference type="ARBA" id="ARBA00055075"/>
    </source>
</evidence>
<feature type="disulfide bond" evidence="13">
    <location>
        <begin position="225"/>
        <end position="242"/>
    </location>
</feature>
<feature type="disulfide bond" evidence="13">
    <location>
        <begin position="1106"/>
        <end position="1115"/>
    </location>
</feature>
<feature type="domain" description="EGF-like" evidence="17">
    <location>
        <begin position="846"/>
        <end position="882"/>
    </location>
</feature>
<dbReference type="GO" id="GO:0005112">
    <property type="term" value="F:Notch binding"/>
    <property type="evidence" value="ECO:0007669"/>
    <property type="project" value="TreeGrafter"/>
</dbReference>
<evidence type="ECO:0000256" key="14">
    <source>
        <dbReference type="SAM" id="MobiDB-lite"/>
    </source>
</evidence>
<evidence type="ECO:0000256" key="6">
    <source>
        <dbReference type="ARBA" id="ARBA00022729"/>
    </source>
</evidence>
<dbReference type="Pfam" id="PF00008">
    <property type="entry name" value="EGF"/>
    <property type="match status" value="15"/>
</dbReference>
<dbReference type="GO" id="GO:0048589">
    <property type="term" value="P:developmental growth"/>
    <property type="evidence" value="ECO:0007669"/>
    <property type="project" value="UniProtKB-ARBA"/>
</dbReference>
<keyword evidence="19" id="KW-1185">Reference proteome</keyword>
<feature type="disulfide bond" evidence="13">
    <location>
        <begin position="1087"/>
        <end position="1104"/>
    </location>
</feature>
<dbReference type="SUPFAM" id="SSF57184">
    <property type="entry name" value="Growth factor receptor domain"/>
    <property type="match status" value="5"/>
</dbReference>
<dbReference type="SMART" id="SM00282">
    <property type="entry name" value="LamG"/>
    <property type="match status" value="5"/>
</dbReference>
<dbReference type="GO" id="GO:0003008">
    <property type="term" value="P:system process"/>
    <property type="evidence" value="ECO:0007669"/>
    <property type="project" value="UniProtKB-ARBA"/>
</dbReference>
<evidence type="ECO:0000259" key="16">
    <source>
        <dbReference type="PROSITE" id="PS50025"/>
    </source>
</evidence>
<feature type="disulfide bond" evidence="13">
    <location>
        <begin position="2622"/>
        <end position="2631"/>
    </location>
</feature>
<feature type="domain" description="EGF-like" evidence="17">
    <location>
        <begin position="2291"/>
        <end position="2327"/>
    </location>
</feature>
<evidence type="ECO:0000256" key="1">
    <source>
        <dbReference type="ARBA" id="ARBA00004370"/>
    </source>
</evidence>
<feature type="disulfide bond" evidence="13">
    <location>
        <begin position="990"/>
        <end position="999"/>
    </location>
</feature>
<feature type="disulfide bond" evidence="13">
    <location>
        <begin position="205"/>
        <end position="214"/>
    </location>
</feature>
<dbReference type="PROSITE" id="PS50025">
    <property type="entry name" value="LAM_G_DOMAIN"/>
    <property type="match status" value="5"/>
</dbReference>
<reference evidence="18" key="3">
    <citation type="submission" date="2025-09" db="UniProtKB">
        <authorList>
            <consortium name="Ensembl"/>
        </authorList>
    </citation>
    <scope>IDENTIFICATION</scope>
</reference>
<dbReference type="GO" id="GO:0051241">
    <property type="term" value="P:negative regulation of multicellular organismal process"/>
    <property type="evidence" value="ECO:0007669"/>
    <property type="project" value="UniProtKB-ARBA"/>
</dbReference>
<feature type="signal peptide" evidence="15">
    <location>
        <begin position="1"/>
        <end position="23"/>
    </location>
</feature>
<feature type="chain" id="PRO_5044313238" description="Protein eyes shut homolog" evidence="15">
    <location>
        <begin position="24"/>
        <end position="2823"/>
    </location>
</feature>
<dbReference type="FunFam" id="2.10.25.10:FF:000143">
    <property type="entry name" value="Protein crumbs 1"/>
    <property type="match status" value="3"/>
</dbReference>
<feature type="domain" description="Laminin G" evidence="16">
    <location>
        <begin position="2104"/>
        <end position="2290"/>
    </location>
</feature>
<evidence type="ECO:0000313" key="19">
    <source>
        <dbReference type="Proteomes" id="UP000694580"/>
    </source>
</evidence>